<keyword evidence="3" id="KW-0411">Iron-sulfur</keyword>
<dbReference type="Gene3D" id="1.10.1060.10">
    <property type="entry name" value="Alpha-helical ferredoxin"/>
    <property type="match status" value="1"/>
</dbReference>
<dbReference type="KEGG" id="dwd:DSCW_10380"/>
<dbReference type="InterPro" id="IPR017900">
    <property type="entry name" value="4Fe4S_Fe_S_CS"/>
</dbReference>
<dbReference type="GO" id="GO:0051536">
    <property type="term" value="F:iron-sulfur cluster binding"/>
    <property type="evidence" value="ECO:0007669"/>
    <property type="project" value="UniProtKB-KW"/>
</dbReference>
<keyword evidence="1" id="KW-0479">Metal-binding</keyword>
<gene>
    <name evidence="5" type="ORF">DSCW_10380</name>
</gene>
<dbReference type="GO" id="GO:0046872">
    <property type="term" value="F:metal ion binding"/>
    <property type="evidence" value="ECO:0007669"/>
    <property type="project" value="UniProtKB-KW"/>
</dbReference>
<dbReference type="Proteomes" id="UP000427769">
    <property type="component" value="Chromosome"/>
</dbReference>
<feature type="domain" description="4Fe-4S ferredoxin-type" evidence="4">
    <location>
        <begin position="8"/>
        <end position="39"/>
    </location>
</feature>
<dbReference type="PANTHER" id="PTHR32479">
    <property type="entry name" value="GLYCOLATE OXIDASE IRON-SULFUR SUBUNIT"/>
    <property type="match status" value="1"/>
</dbReference>
<evidence type="ECO:0000313" key="6">
    <source>
        <dbReference type="Proteomes" id="UP000427769"/>
    </source>
</evidence>
<dbReference type="AlphaFoldDB" id="A0A5K7Z277"/>
<name>A0A5K7Z277_9BACT</name>
<dbReference type="PROSITE" id="PS51379">
    <property type="entry name" value="4FE4S_FER_2"/>
    <property type="match status" value="1"/>
</dbReference>
<dbReference type="EMBL" id="AP021875">
    <property type="protein sequence ID" value="BBO73621.1"/>
    <property type="molecule type" value="Genomic_DNA"/>
</dbReference>
<dbReference type="PANTHER" id="PTHR32479:SF17">
    <property type="entry name" value="GLYCOLATE OXIDASE IRON-SULFUR SUBUNIT"/>
    <property type="match status" value="1"/>
</dbReference>
<dbReference type="InterPro" id="IPR017896">
    <property type="entry name" value="4Fe4S_Fe-S-bd"/>
</dbReference>
<evidence type="ECO:0000313" key="5">
    <source>
        <dbReference type="EMBL" id="BBO73621.1"/>
    </source>
</evidence>
<keyword evidence="6" id="KW-1185">Reference proteome</keyword>
<proteinExistence type="predicted"/>
<dbReference type="InterPro" id="IPR009051">
    <property type="entry name" value="Helical_ferredxn"/>
</dbReference>
<evidence type="ECO:0000256" key="2">
    <source>
        <dbReference type="ARBA" id="ARBA00023004"/>
    </source>
</evidence>
<dbReference type="RefSeq" id="WP_155302714.1">
    <property type="nucleotide sequence ID" value="NZ_AP021875.1"/>
</dbReference>
<keyword evidence="2" id="KW-0408">Iron</keyword>
<protein>
    <recommendedName>
        <fullName evidence="4">4Fe-4S ferredoxin-type domain-containing protein</fullName>
    </recommendedName>
</protein>
<accession>A0A5K7Z277</accession>
<evidence type="ECO:0000256" key="3">
    <source>
        <dbReference type="ARBA" id="ARBA00023014"/>
    </source>
</evidence>
<organism evidence="5 6">
    <name type="scientific">Desulfosarcina widdelii</name>
    <dbReference type="NCBI Taxonomy" id="947919"/>
    <lineage>
        <taxon>Bacteria</taxon>
        <taxon>Pseudomonadati</taxon>
        <taxon>Thermodesulfobacteriota</taxon>
        <taxon>Desulfobacteria</taxon>
        <taxon>Desulfobacterales</taxon>
        <taxon>Desulfosarcinaceae</taxon>
        <taxon>Desulfosarcina</taxon>
    </lineage>
</organism>
<sequence>MKRDEMEQEMLLKELAKCRSCRFCVDVCPTYQSYGGVESFSSYGRMQIIKHLLNGTLEFDDALTYCLYSCLQCRRCEVVCKSKGQNLDICELIQRGRRLLSARLARGGKHAKL</sequence>
<dbReference type="PROSITE" id="PS00198">
    <property type="entry name" value="4FE4S_FER_1"/>
    <property type="match status" value="1"/>
</dbReference>
<evidence type="ECO:0000256" key="1">
    <source>
        <dbReference type="ARBA" id="ARBA00022723"/>
    </source>
</evidence>
<dbReference type="OrthoDB" id="9804603at2"/>
<dbReference type="SUPFAM" id="SSF46548">
    <property type="entry name" value="alpha-helical ferredoxin"/>
    <property type="match status" value="1"/>
</dbReference>
<evidence type="ECO:0000259" key="4">
    <source>
        <dbReference type="PROSITE" id="PS51379"/>
    </source>
</evidence>
<reference evidence="5 6" key="1">
    <citation type="submission" date="2019-11" db="EMBL/GenBank/DDBJ databases">
        <title>Comparative genomics of hydrocarbon-degrading Desulfosarcina strains.</title>
        <authorList>
            <person name="Watanabe M."/>
            <person name="Kojima H."/>
            <person name="Fukui M."/>
        </authorList>
    </citation>
    <scope>NUCLEOTIDE SEQUENCE [LARGE SCALE GENOMIC DNA]</scope>
    <source>
        <strain evidence="5 6">PP31</strain>
    </source>
</reference>
<dbReference type="Pfam" id="PF13183">
    <property type="entry name" value="Fer4_8"/>
    <property type="match status" value="1"/>
</dbReference>